<dbReference type="InterPro" id="IPR006597">
    <property type="entry name" value="Sel1-like"/>
</dbReference>
<dbReference type="AlphaFoldDB" id="A0A975IUF8"/>
<dbReference type="InterPro" id="IPR036366">
    <property type="entry name" value="PGBDSf"/>
</dbReference>
<dbReference type="InterPro" id="IPR036365">
    <property type="entry name" value="PGBD-like_sf"/>
</dbReference>
<feature type="compositionally biased region" description="Polar residues" evidence="1">
    <location>
        <begin position="45"/>
        <end position="68"/>
    </location>
</feature>
<dbReference type="InterPro" id="IPR011990">
    <property type="entry name" value="TPR-like_helical_dom_sf"/>
</dbReference>
<organism evidence="3 4">
    <name type="scientific">Phenylobacterium montanum</name>
    <dbReference type="NCBI Taxonomy" id="2823693"/>
    <lineage>
        <taxon>Bacteria</taxon>
        <taxon>Pseudomonadati</taxon>
        <taxon>Pseudomonadota</taxon>
        <taxon>Alphaproteobacteria</taxon>
        <taxon>Caulobacterales</taxon>
        <taxon>Caulobacteraceae</taxon>
        <taxon>Phenylobacterium</taxon>
    </lineage>
</organism>
<feature type="domain" description="Peptidoglycan binding-like" evidence="2">
    <location>
        <begin position="1125"/>
        <end position="1177"/>
    </location>
</feature>
<dbReference type="SUPFAM" id="SSF81901">
    <property type="entry name" value="HCP-like"/>
    <property type="match status" value="1"/>
</dbReference>
<feature type="compositionally biased region" description="Basic and acidic residues" evidence="1">
    <location>
        <begin position="819"/>
        <end position="829"/>
    </location>
</feature>
<evidence type="ECO:0000256" key="1">
    <source>
        <dbReference type="SAM" id="MobiDB-lite"/>
    </source>
</evidence>
<feature type="region of interest" description="Disordered" evidence="1">
    <location>
        <begin position="815"/>
        <end position="843"/>
    </location>
</feature>
<dbReference type="Gene3D" id="1.25.40.10">
    <property type="entry name" value="Tetratricopeptide repeat domain"/>
    <property type="match status" value="1"/>
</dbReference>
<dbReference type="PANTHER" id="PTHR11102:SF160">
    <property type="entry name" value="ERAD-ASSOCIATED E3 UBIQUITIN-PROTEIN LIGASE COMPONENT HRD3"/>
    <property type="match status" value="1"/>
</dbReference>
<protein>
    <submittedName>
        <fullName evidence="3">SEL1-like repeat protein</fullName>
    </submittedName>
</protein>
<feature type="region of interest" description="Disordered" evidence="1">
    <location>
        <begin position="45"/>
        <end position="72"/>
    </location>
</feature>
<evidence type="ECO:0000313" key="3">
    <source>
        <dbReference type="EMBL" id="QUD87705.1"/>
    </source>
</evidence>
<dbReference type="SUPFAM" id="SSF47090">
    <property type="entry name" value="PGBD-like"/>
    <property type="match status" value="1"/>
</dbReference>
<dbReference type="RefSeq" id="WP_211937755.1">
    <property type="nucleotide sequence ID" value="NZ_CP073078.1"/>
</dbReference>
<dbReference type="PANTHER" id="PTHR11102">
    <property type="entry name" value="SEL-1-LIKE PROTEIN"/>
    <property type="match status" value="1"/>
</dbReference>
<proteinExistence type="predicted"/>
<evidence type="ECO:0000313" key="4">
    <source>
        <dbReference type="Proteomes" id="UP000676409"/>
    </source>
</evidence>
<dbReference type="Gene3D" id="1.10.101.10">
    <property type="entry name" value="PGBD-like superfamily/PGBD"/>
    <property type="match status" value="1"/>
</dbReference>
<dbReference type="Pfam" id="PF08238">
    <property type="entry name" value="Sel1"/>
    <property type="match status" value="3"/>
</dbReference>
<evidence type="ECO:0000259" key="2">
    <source>
        <dbReference type="Pfam" id="PF01471"/>
    </source>
</evidence>
<dbReference type="InterPro" id="IPR050767">
    <property type="entry name" value="Sel1_AlgK"/>
</dbReference>
<gene>
    <name evidence="3" type="ORF">KCG34_22095</name>
</gene>
<dbReference type="EMBL" id="CP073078">
    <property type="protein sequence ID" value="QUD87705.1"/>
    <property type="molecule type" value="Genomic_DNA"/>
</dbReference>
<dbReference type="SMART" id="SM00671">
    <property type="entry name" value="SEL1"/>
    <property type="match status" value="3"/>
</dbReference>
<dbReference type="Proteomes" id="UP000676409">
    <property type="component" value="Chromosome"/>
</dbReference>
<accession>A0A975IUF8</accession>
<keyword evidence="4" id="KW-1185">Reference proteome</keyword>
<sequence>MTSGAPWSVKGIDPKAREIAKVLARRSGMTLGEWLNQVILEDNQTSEDLAQTDYSSDPFGSSRRQPALQQGEGYRRYEAPAHLGDEAMRFGRALDELSSRIEAAELRSAQAISGIDQSVSRLMARMGDAEREQTAVAARFEGAVDDIRTETAKVGERLRRAEQEDVGSRTAEAIKSVENALAKVASHLYEGDERNRVALAGLRRDVDGLNSRVEEGLAAANPADLVEAVVARLSERLEQAELKTTTALRSLEASFGCLDLRLAAAEERIDGGASEGALQQLATDLTERVEAARAEMAENIKAAADGRIDQALETMNGHIQAAERRSAQAIEKMGHEVLRMADVLGRQVSDAEHRSNQAIEQVSGDVRRLADTMESRMERADMIGAAALEKLGGEIARITERLAERIGDSERRSAQAVDDLGEQLSRVTGRVQDHQDRVTSELSDRIRQSEERTARLLEDARTRIDERLAETNRRLETKLAEPAPAPVPAAPVQAVPAYAAPPYAVQAFGPAYAGQAYVPPSYSPPVYGEPVFLEPDVAPFGHDSFAASRPPMGPASPAAAEPAYEAEADEIEAEFEYDLEAASTAPLIAEELDEPDFIEPSLAQAVAEEEPVEPTDPAMDPFLSPAEVIAATARMMAEFGIEPDTLSHGAAAQALADEPVLPQAEPDDIRLPHAEEDSAWAPEAEAPAVTPEPLPGATFVSQPFVVHSAPAETWSATETYVTTPAHLASAAAPEAPDAAESQIVATAFDEGDDDLDAPEPAAEGFAPIAQAPYLRDVSAPTAEAELEDDAESLFAPRSGSTRDLIEQARAATRAAAQRTEGRGRSRARDFFSGSAAQPPLRRRQGSATANALLVFGAAAAMGVSVAGYAVLSEKPSSGLSQEIAGLFGTKTPAPAKAAAPAVAPGPILAEAIATKPSTDASAAGGPATAALNLPPAPNPDAVSLYGDATRRIESHDFTGVEALKKSANLGYAPAQFYLAKLYEGGEAGLKHDSAEARRWTERAAQGGDKKAMHNLALYYFEGTGGPKNTTTAAQWFRRAADLGLTDSQYNLGRLYEEGFGVAQNPAEAYKWYLIAARAGDAESRSSAQRIKAQLSVESQGAAERAAQSFLAQGPSLVAQATVASPVVTAQRALQHLGYYQGPTDGAESPALKLAIAAYQRDQGLAPSGALDPALNERLAVIAQ</sequence>
<dbReference type="KEGG" id="caul:KCG34_22095"/>
<name>A0A975IUF8_9CAUL</name>
<reference evidence="3" key="1">
    <citation type="submission" date="2021-04" db="EMBL/GenBank/DDBJ databases">
        <title>The complete genome sequence of Caulobacter sp. S6.</title>
        <authorList>
            <person name="Tang Y."/>
            <person name="Ouyang W."/>
            <person name="Liu Q."/>
            <person name="Huang B."/>
            <person name="Guo Z."/>
            <person name="Lei P."/>
        </authorList>
    </citation>
    <scope>NUCLEOTIDE SEQUENCE</scope>
    <source>
        <strain evidence="3">S6</strain>
    </source>
</reference>
<dbReference type="Pfam" id="PF01471">
    <property type="entry name" value="PG_binding_1"/>
    <property type="match status" value="1"/>
</dbReference>
<dbReference type="InterPro" id="IPR002477">
    <property type="entry name" value="Peptidoglycan-bd-like"/>
</dbReference>